<organism evidence="2 3">
    <name type="scientific">Staphylococcus rostri</name>
    <dbReference type="NCBI Taxonomy" id="522262"/>
    <lineage>
        <taxon>Bacteria</taxon>
        <taxon>Bacillati</taxon>
        <taxon>Bacillota</taxon>
        <taxon>Bacilli</taxon>
        <taxon>Bacillales</taxon>
        <taxon>Staphylococcaceae</taxon>
        <taxon>Staphylococcus</taxon>
    </lineage>
</organism>
<feature type="transmembrane region" description="Helical" evidence="1">
    <location>
        <begin position="33"/>
        <end position="54"/>
    </location>
</feature>
<name>A0A2K3YPR6_9STAP</name>
<comment type="caution">
    <text evidence="2">The sequence shown here is derived from an EMBL/GenBank/DDBJ whole genome shotgun (WGS) entry which is preliminary data.</text>
</comment>
<keyword evidence="3" id="KW-1185">Reference proteome</keyword>
<dbReference type="Proteomes" id="UP000242752">
    <property type="component" value="Unassembled WGS sequence"/>
</dbReference>
<dbReference type="Pfam" id="PF04657">
    <property type="entry name" value="DMT_YdcZ"/>
    <property type="match status" value="2"/>
</dbReference>
<dbReference type="GO" id="GO:0005886">
    <property type="term" value="C:plasma membrane"/>
    <property type="evidence" value="ECO:0007669"/>
    <property type="project" value="TreeGrafter"/>
</dbReference>
<dbReference type="PANTHER" id="PTHR34821">
    <property type="entry name" value="INNER MEMBRANE PROTEIN YDCZ"/>
    <property type="match status" value="1"/>
</dbReference>
<dbReference type="OrthoDB" id="7864805at2"/>
<feature type="transmembrane region" description="Helical" evidence="1">
    <location>
        <begin position="162"/>
        <end position="182"/>
    </location>
</feature>
<feature type="transmembrane region" description="Helical" evidence="1">
    <location>
        <begin position="194"/>
        <end position="214"/>
    </location>
</feature>
<keyword evidence="1" id="KW-1133">Transmembrane helix</keyword>
<dbReference type="EMBL" id="PPRF01000036">
    <property type="protein sequence ID" value="PNZ27590.1"/>
    <property type="molecule type" value="Genomic_DNA"/>
</dbReference>
<proteinExistence type="predicted"/>
<keyword evidence="1" id="KW-0812">Transmembrane</keyword>
<dbReference type="PANTHER" id="PTHR34821:SF2">
    <property type="entry name" value="INNER MEMBRANE PROTEIN YDCZ"/>
    <property type="match status" value="1"/>
</dbReference>
<dbReference type="RefSeq" id="WP_103358155.1">
    <property type="nucleotide sequence ID" value="NZ_PPRF01000036.1"/>
</dbReference>
<accession>A0A2K3YPR6</accession>
<feature type="transmembrane region" description="Helical" evidence="1">
    <location>
        <begin position="294"/>
        <end position="310"/>
    </location>
</feature>
<evidence type="ECO:0000313" key="2">
    <source>
        <dbReference type="EMBL" id="PNZ27590.1"/>
    </source>
</evidence>
<evidence type="ECO:0000313" key="3">
    <source>
        <dbReference type="Proteomes" id="UP000242752"/>
    </source>
</evidence>
<feature type="transmembrane region" description="Helical" evidence="1">
    <location>
        <begin position="74"/>
        <end position="92"/>
    </location>
</feature>
<keyword evidence="1" id="KW-0472">Membrane</keyword>
<evidence type="ECO:0008006" key="4">
    <source>
        <dbReference type="Google" id="ProtNLM"/>
    </source>
</evidence>
<dbReference type="AlphaFoldDB" id="A0A2K3YPR6"/>
<evidence type="ECO:0000256" key="1">
    <source>
        <dbReference type="SAM" id="Phobius"/>
    </source>
</evidence>
<sequence length="311" mass="34041">MLLSFIILGLIAGAVVPVQTSVNTRLSQYTQSAFYASAISFLVGTLSLVLLTLVTQPRYFTSHAFASYTIDYTWFVGGLMGVIFLTANLFLFPKIGASLTVVTTITGQLLMGCLIDTFGWFHVTPQPFTFIKGVGLLLLIVGIALMNIQRRQAFMKQPTQNIVPWLVLGLIFGFAPPIQAAINSALGQSVGSPIFAALVSFTVGAVTLFVITAITHRRFNILRVHPEYGSLRWWHFLGGILGLLYVVTNIILTAQIGVTYTLITVMLGQIVISLIIDHFGLLGITPRKISQQRIMGLIIILLAICLIQFVH</sequence>
<protein>
    <recommendedName>
        <fullName evidence="4">EamA-like transporter family protein</fullName>
    </recommendedName>
</protein>
<feature type="transmembrane region" description="Helical" evidence="1">
    <location>
        <begin position="130"/>
        <end position="150"/>
    </location>
</feature>
<reference evidence="2 3" key="1">
    <citation type="submission" date="2017-08" db="EMBL/GenBank/DDBJ databases">
        <title>Draft genome sequences of 64 type strains of genus Staph aureus.</title>
        <authorList>
            <person name="Cole K."/>
            <person name="Golubchik T."/>
            <person name="Russell J."/>
            <person name="Foster D."/>
            <person name="Llewelyn M."/>
            <person name="Wilson D."/>
            <person name="Crook D."/>
            <person name="Paul J."/>
        </authorList>
    </citation>
    <scope>NUCLEOTIDE SEQUENCE [LARGE SCALE GENOMIC DNA]</scope>
    <source>
        <strain evidence="2 3">DSM 21968</strain>
    </source>
</reference>
<gene>
    <name evidence="2" type="ORF">CD122_06345</name>
</gene>
<feature type="transmembrane region" description="Helical" evidence="1">
    <location>
        <begin position="234"/>
        <end position="252"/>
    </location>
</feature>
<feature type="transmembrane region" description="Helical" evidence="1">
    <location>
        <begin position="258"/>
        <end position="282"/>
    </location>
</feature>
<dbReference type="InterPro" id="IPR006750">
    <property type="entry name" value="YdcZ"/>
</dbReference>